<keyword evidence="1" id="KW-1133">Transmembrane helix</keyword>
<feature type="transmembrane region" description="Helical" evidence="1">
    <location>
        <begin position="104"/>
        <end position="124"/>
    </location>
</feature>
<dbReference type="AlphaFoldDB" id="A0A381WB42"/>
<feature type="transmembrane region" description="Helical" evidence="1">
    <location>
        <begin position="21"/>
        <end position="39"/>
    </location>
</feature>
<organism evidence="2">
    <name type="scientific">marine metagenome</name>
    <dbReference type="NCBI Taxonomy" id="408172"/>
    <lineage>
        <taxon>unclassified sequences</taxon>
        <taxon>metagenomes</taxon>
        <taxon>ecological metagenomes</taxon>
    </lineage>
</organism>
<feature type="transmembrane region" description="Helical" evidence="1">
    <location>
        <begin position="78"/>
        <end position="98"/>
    </location>
</feature>
<evidence type="ECO:0000313" key="2">
    <source>
        <dbReference type="EMBL" id="SVA49238.1"/>
    </source>
</evidence>
<sequence>MIKDFSEATGLVERDLKKYRLAGISFLVLNVLYIIIAWWKIPPVDLAMSKVVYGGFIMFLVLVLILTPLILRGKKTLVQVLALIYGGRVTFSIYSLIGGDVFPAVPYLLPCVIFTFYLLGRAAWDWP</sequence>
<feature type="transmembrane region" description="Helical" evidence="1">
    <location>
        <begin position="51"/>
        <end position="71"/>
    </location>
</feature>
<evidence type="ECO:0000256" key="1">
    <source>
        <dbReference type="SAM" id="Phobius"/>
    </source>
</evidence>
<keyword evidence="1" id="KW-0472">Membrane</keyword>
<gene>
    <name evidence="2" type="ORF">METZ01_LOCUS102092</name>
</gene>
<name>A0A381WB42_9ZZZZ</name>
<dbReference type="EMBL" id="UINC01011126">
    <property type="protein sequence ID" value="SVA49238.1"/>
    <property type="molecule type" value="Genomic_DNA"/>
</dbReference>
<protein>
    <submittedName>
        <fullName evidence="2">Uncharacterized protein</fullName>
    </submittedName>
</protein>
<proteinExistence type="predicted"/>
<keyword evidence="1" id="KW-0812">Transmembrane</keyword>
<reference evidence="2" key="1">
    <citation type="submission" date="2018-05" db="EMBL/GenBank/DDBJ databases">
        <authorList>
            <person name="Lanie J.A."/>
            <person name="Ng W.-L."/>
            <person name="Kazmierczak K.M."/>
            <person name="Andrzejewski T.M."/>
            <person name="Davidsen T.M."/>
            <person name="Wayne K.J."/>
            <person name="Tettelin H."/>
            <person name="Glass J.I."/>
            <person name="Rusch D."/>
            <person name="Podicherti R."/>
            <person name="Tsui H.-C.T."/>
            <person name="Winkler M.E."/>
        </authorList>
    </citation>
    <scope>NUCLEOTIDE SEQUENCE</scope>
</reference>
<accession>A0A381WB42</accession>